<sequence>MRTLLLLGLVALATAAEFVVTPTVVGEFPHYYENCVGSCHALMALRADWREQMKKAHDELGFKMVRFHGLFDDDMSVLLSVTENGTLQLSLYNVFSVFDFLRSIDMRPIVELSFMPEALASGKDTIFHYKGNITPPKSYAQWNDFIRQFMQGLIAPFDGPSPVILSLNCGFFTGTQAQYFELLENTVRTIKGVDTRIPVGGPATCQTAWIAETVAYAQQHNFPLDFVSTHEYPTDVEPVRRDIMKQVVLKARAQAGGLPVFYTGP</sequence>
<feature type="signal peptide" evidence="4">
    <location>
        <begin position="1"/>
        <end position="15"/>
    </location>
</feature>
<feature type="chain" id="PRO_5045907137" evidence="4">
    <location>
        <begin position="16"/>
        <end position="265"/>
    </location>
</feature>
<dbReference type="PANTHER" id="PTHR12631">
    <property type="entry name" value="ALPHA-L-IDURONIDASE"/>
    <property type="match status" value="1"/>
</dbReference>
<dbReference type="PANTHER" id="PTHR12631:SF10">
    <property type="entry name" value="BETA-XYLOSIDASE-LIKE PROTEIN-RELATED"/>
    <property type="match status" value="1"/>
</dbReference>
<dbReference type="InterPro" id="IPR051923">
    <property type="entry name" value="Glycosyl_Hydrolase_39"/>
</dbReference>
<dbReference type="InterPro" id="IPR049166">
    <property type="entry name" value="GH39_cat"/>
</dbReference>
<feature type="domain" description="Glycosyl hydrolases family 39 N-terminal catalytic" evidence="5">
    <location>
        <begin position="27"/>
        <end position="250"/>
    </location>
</feature>
<dbReference type="GO" id="GO:0016787">
    <property type="term" value="F:hydrolase activity"/>
    <property type="evidence" value="ECO:0007669"/>
    <property type="project" value="UniProtKB-KW"/>
</dbReference>
<evidence type="ECO:0000256" key="1">
    <source>
        <dbReference type="ARBA" id="ARBA00008875"/>
    </source>
</evidence>
<reference evidence="6" key="1">
    <citation type="journal article" date="2022" name="bioRxiv">
        <title>Genomics of Preaxostyla Flagellates Illuminates Evolutionary Transitions and the Path Towards Mitochondrial Loss.</title>
        <authorList>
            <person name="Novak L.V.F."/>
            <person name="Treitli S.C."/>
            <person name="Pyrih J."/>
            <person name="Halakuc P."/>
            <person name="Pipaliya S.V."/>
            <person name="Vacek V."/>
            <person name="Brzon O."/>
            <person name="Soukal P."/>
            <person name="Eme L."/>
            <person name="Dacks J.B."/>
            <person name="Karnkowska A."/>
            <person name="Elias M."/>
            <person name="Hampl V."/>
        </authorList>
    </citation>
    <scope>NUCLEOTIDE SEQUENCE</scope>
    <source>
        <strain evidence="6">RCP-MX</strain>
    </source>
</reference>
<keyword evidence="3" id="KW-0326">Glycosidase</keyword>
<dbReference type="Gene3D" id="3.20.20.80">
    <property type="entry name" value="Glycosidases"/>
    <property type="match status" value="1"/>
</dbReference>
<evidence type="ECO:0000313" key="6">
    <source>
        <dbReference type="EMBL" id="KAJ4454920.1"/>
    </source>
</evidence>
<proteinExistence type="inferred from homology"/>
<dbReference type="SUPFAM" id="SSF51445">
    <property type="entry name" value="(Trans)glycosidases"/>
    <property type="match status" value="1"/>
</dbReference>
<dbReference type="Proteomes" id="UP001141327">
    <property type="component" value="Unassembled WGS sequence"/>
</dbReference>
<evidence type="ECO:0000259" key="5">
    <source>
        <dbReference type="Pfam" id="PF01229"/>
    </source>
</evidence>
<protein>
    <submittedName>
        <fullName evidence="6">Glycoside hydrolase family protein</fullName>
    </submittedName>
</protein>
<keyword evidence="2 6" id="KW-0378">Hydrolase</keyword>
<gene>
    <name evidence="6" type="ORF">PAPYR_10269</name>
</gene>
<dbReference type="EMBL" id="JAPMOS010000128">
    <property type="protein sequence ID" value="KAJ4454920.1"/>
    <property type="molecule type" value="Genomic_DNA"/>
</dbReference>
<evidence type="ECO:0000313" key="7">
    <source>
        <dbReference type="Proteomes" id="UP001141327"/>
    </source>
</evidence>
<organism evidence="6 7">
    <name type="scientific">Paratrimastix pyriformis</name>
    <dbReference type="NCBI Taxonomy" id="342808"/>
    <lineage>
        <taxon>Eukaryota</taxon>
        <taxon>Metamonada</taxon>
        <taxon>Preaxostyla</taxon>
        <taxon>Paratrimastigidae</taxon>
        <taxon>Paratrimastix</taxon>
    </lineage>
</organism>
<keyword evidence="7" id="KW-1185">Reference proteome</keyword>
<evidence type="ECO:0000256" key="2">
    <source>
        <dbReference type="ARBA" id="ARBA00022801"/>
    </source>
</evidence>
<dbReference type="InterPro" id="IPR017853">
    <property type="entry name" value="GH"/>
</dbReference>
<accession>A0ABQ8UDK5</accession>
<dbReference type="Pfam" id="PF01229">
    <property type="entry name" value="Glyco_hydro_39"/>
    <property type="match status" value="1"/>
</dbReference>
<comment type="caution">
    <text evidence="6">The sequence shown here is derived from an EMBL/GenBank/DDBJ whole genome shotgun (WGS) entry which is preliminary data.</text>
</comment>
<name>A0ABQ8UDK5_9EUKA</name>
<keyword evidence="4" id="KW-0732">Signal</keyword>
<comment type="similarity">
    <text evidence="1">Belongs to the glycosyl hydrolase 39 family.</text>
</comment>
<evidence type="ECO:0000256" key="4">
    <source>
        <dbReference type="SAM" id="SignalP"/>
    </source>
</evidence>
<evidence type="ECO:0000256" key="3">
    <source>
        <dbReference type="ARBA" id="ARBA00023295"/>
    </source>
</evidence>